<dbReference type="OrthoDB" id="1164785at2"/>
<protein>
    <submittedName>
        <fullName evidence="2">CHAT domain-containing protein</fullName>
    </submittedName>
</protein>
<accession>A0A1I2FEH7</accession>
<keyword evidence="3" id="KW-1185">Reference proteome</keyword>
<dbReference type="Pfam" id="PF12770">
    <property type="entry name" value="CHAT"/>
    <property type="match status" value="1"/>
</dbReference>
<evidence type="ECO:0000313" key="3">
    <source>
        <dbReference type="Proteomes" id="UP000199513"/>
    </source>
</evidence>
<dbReference type="InterPro" id="IPR024983">
    <property type="entry name" value="CHAT_dom"/>
</dbReference>
<organism evidence="2 3">
    <name type="scientific">Thermoflexibacter ruber</name>
    <dbReference type="NCBI Taxonomy" id="1003"/>
    <lineage>
        <taxon>Bacteria</taxon>
        <taxon>Pseudomonadati</taxon>
        <taxon>Bacteroidota</taxon>
        <taxon>Cytophagia</taxon>
        <taxon>Cytophagales</taxon>
        <taxon>Thermoflexibacteraceae</taxon>
        <taxon>Thermoflexibacter</taxon>
    </lineage>
</organism>
<feature type="domain" description="CHAT" evidence="1">
    <location>
        <begin position="13"/>
        <end position="196"/>
    </location>
</feature>
<proteinExistence type="predicted"/>
<gene>
    <name evidence="2" type="ORF">SAMN04488541_101373</name>
</gene>
<dbReference type="RefSeq" id="WP_091544097.1">
    <property type="nucleotide sequence ID" value="NZ_FONY01000013.1"/>
</dbReference>
<name>A0A1I2FEH7_9BACT</name>
<evidence type="ECO:0000259" key="1">
    <source>
        <dbReference type="Pfam" id="PF12770"/>
    </source>
</evidence>
<evidence type="ECO:0000313" key="2">
    <source>
        <dbReference type="EMBL" id="SFF03299.1"/>
    </source>
</evidence>
<dbReference type="AlphaFoldDB" id="A0A1I2FEH7"/>
<dbReference type="STRING" id="1003.SAMN04488541_101373"/>
<dbReference type="Proteomes" id="UP000199513">
    <property type="component" value="Unassembled WGS sequence"/>
</dbReference>
<dbReference type="EMBL" id="FONY01000013">
    <property type="protein sequence ID" value="SFF03299.1"/>
    <property type="molecule type" value="Genomic_DNA"/>
</dbReference>
<sequence length="272" mass="30744">MPLPVIFLAFANDKVNNARYLRNIPAEHNGIRKALQEAEKQGLCEIVERSNASIEQIIDVFQDSRYRDRIAIFHFGGHADGYQLLLESSLHLSGFLHLSGLKDLTGVNQTAHGEGLVAFLSKQKGLQLVFFNGCTTEQQAKELSQAGIPVVIGTVSEVNDEVATDLAVRFYKGIGQEMDLERAWQEAKDEISMKNGTTHLRGLYRKGLREALPNKMPWEMYAKEEAKNWKLEKITDTFQVSEKEEMQKNKPDITQIAEKIYNIDNANNSTFN</sequence>
<reference evidence="3" key="1">
    <citation type="submission" date="2016-10" db="EMBL/GenBank/DDBJ databases">
        <authorList>
            <person name="Varghese N."/>
            <person name="Submissions S."/>
        </authorList>
    </citation>
    <scope>NUCLEOTIDE SEQUENCE [LARGE SCALE GENOMIC DNA]</scope>
    <source>
        <strain>GEY</strain>
        <strain evidence="3">DSM 9560</strain>
    </source>
</reference>